<dbReference type="EnsemblMetazoa" id="GAUT048843-RA">
    <property type="protein sequence ID" value="GAUT048843-PA"/>
    <property type="gene ID" value="GAUT048843"/>
</dbReference>
<evidence type="ECO:0000313" key="2">
    <source>
        <dbReference type="Proteomes" id="UP000078200"/>
    </source>
</evidence>
<proteinExistence type="predicted"/>
<keyword evidence="2" id="KW-1185">Reference proteome</keyword>
<dbReference type="Proteomes" id="UP000078200">
    <property type="component" value="Unassembled WGS sequence"/>
</dbReference>
<accession>A0A1A9VVA9</accession>
<evidence type="ECO:0000313" key="1">
    <source>
        <dbReference type="EnsemblMetazoa" id="GAUT048843-PA"/>
    </source>
</evidence>
<name>A0A1A9VVA9_GLOAU</name>
<dbReference type="AlphaFoldDB" id="A0A1A9VVA9"/>
<organism evidence="1 2">
    <name type="scientific">Glossina austeni</name>
    <name type="common">Savannah tsetse fly</name>
    <dbReference type="NCBI Taxonomy" id="7395"/>
    <lineage>
        <taxon>Eukaryota</taxon>
        <taxon>Metazoa</taxon>
        <taxon>Ecdysozoa</taxon>
        <taxon>Arthropoda</taxon>
        <taxon>Hexapoda</taxon>
        <taxon>Insecta</taxon>
        <taxon>Pterygota</taxon>
        <taxon>Neoptera</taxon>
        <taxon>Endopterygota</taxon>
        <taxon>Diptera</taxon>
        <taxon>Brachycera</taxon>
        <taxon>Muscomorpha</taxon>
        <taxon>Hippoboscoidea</taxon>
        <taxon>Glossinidae</taxon>
        <taxon>Glossina</taxon>
    </lineage>
</organism>
<reference evidence="1" key="1">
    <citation type="submission" date="2020-05" db="UniProtKB">
        <authorList>
            <consortium name="EnsemblMetazoa"/>
        </authorList>
    </citation>
    <scope>IDENTIFICATION</scope>
    <source>
        <strain evidence="1">TTRI</strain>
    </source>
</reference>
<dbReference type="VEuPathDB" id="VectorBase:GAUT048843"/>
<sequence length="127" mass="14965">MVTNMDTLRDHRYKCICGFLAEQYALEANSKSFYKITLTMYSKISNAYMQTDNKFKRTNVEDKFTFLINRPRKNLSPFIIKTEFSRCVQYTSSVHKKLNVFKQCMGGMDYRSTMNLNANDLKIMTAY</sequence>
<protein>
    <submittedName>
        <fullName evidence="1">Uncharacterized protein</fullName>
    </submittedName>
</protein>